<dbReference type="EMBL" id="WLUB01000022">
    <property type="protein sequence ID" value="MTC34171.1"/>
    <property type="molecule type" value="Genomic_DNA"/>
</dbReference>
<keyword evidence="1" id="KW-0472">Membrane</keyword>
<dbReference type="AlphaFoldDB" id="A0AAW9V987"/>
<accession>A0AAW9V987</accession>
<organism evidence="2 3">
    <name type="scientific">Providencia alcalifaciens</name>
    <dbReference type="NCBI Taxonomy" id="126385"/>
    <lineage>
        <taxon>Bacteria</taxon>
        <taxon>Pseudomonadati</taxon>
        <taxon>Pseudomonadota</taxon>
        <taxon>Gammaproteobacteria</taxon>
        <taxon>Enterobacterales</taxon>
        <taxon>Morganellaceae</taxon>
        <taxon>Providencia</taxon>
    </lineage>
</organism>
<comment type="caution">
    <text evidence="2">The sequence shown here is derived from an EMBL/GenBank/DDBJ whole genome shotgun (WGS) entry which is preliminary data.</text>
</comment>
<evidence type="ECO:0000313" key="2">
    <source>
        <dbReference type="EMBL" id="MTC34171.1"/>
    </source>
</evidence>
<protein>
    <recommendedName>
        <fullName evidence="4">Hemolysin XhlA</fullName>
    </recommendedName>
</protein>
<feature type="transmembrane region" description="Helical" evidence="1">
    <location>
        <begin position="55"/>
        <end position="76"/>
    </location>
</feature>
<dbReference type="Proteomes" id="UP000449944">
    <property type="component" value="Unassembled WGS sequence"/>
</dbReference>
<name>A0AAW9V987_9GAMM</name>
<evidence type="ECO:0000256" key="1">
    <source>
        <dbReference type="SAM" id="Phobius"/>
    </source>
</evidence>
<keyword evidence="1" id="KW-1133">Transmembrane helix</keyword>
<proteinExistence type="predicted"/>
<reference evidence="2 3" key="1">
    <citation type="submission" date="2019-10" db="EMBL/GenBank/DDBJ databases">
        <title>Comparative genomic analysis of Providencia.</title>
        <authorList>
            <person name="Yuan C."/>
            <person name="Wei Y."/>
            <person name="Yin Z."/>
        </authorList>
    </citation>
    <scope>NUCLEOTIDE SEQUENCE [LARGE SCALE GENOMIC DNA]</scope>
    <source>
        <strain evidence="3">wls1934</strain>
    </source>
</reference>
<keyword evidence="1" id="KW-0812">Transmembrane</keyword>
<evidence type="ECO:0008006" key="4">
    <source>
        <dbReference type="Google" id="ProtNLM"/>
    </source>
</evidence>
<gene>
    <name evidence="2" type="ORF">GKR67_06035</name>
</gene>
<evidence type="ECO:0000313" key="3">
    <source>
        <dbReference type="Proteomes" id="UP000449944"/>
    </source>
</evidence>
<sequence length="82" mass="8986">MKKRPQQGRKKDVLLSINSQLSRIESNINRQMQSMDEQIELIREEATNGAIKRGYVAGAISGGVTACVVSTALILIRAKMGL</sequence>